<proteinExistence type="predicted"/>
<comment type="caution">
    <text evidence="3">The sequence shown here is derived from an EMBL/GenBank/DDBJ whole genome shotgun (WGS) entry which is preliminary data.</text>
</comment>
<organism evidence="3 4">
    <name type="scientific">Candidatus Edwardsbacteria bacterium GWF2_54_11</name>
    <dbReference type="NCBI Taxonomy" id="1817851"/>
    <lineage>
        <taxon>Bacteria</taxon>
        <taxon>Candidatus Edwardsiibacteriota</taxon>
    </lineage>
</organism>
<dbReference type="PROSITE" id="PS51819">
    <property type="entry name" value="VOC"/>
    <property type="match status" value="1"/>
</dbReference>
<dbReference type="InterPro" id="IPR004360">
    <property type="entry name" value="Glyas_Fos-R_dOase_dom"/>
</dbReference>
<dbReference type="EMBL" id="MFFM01000034">
    <property type="protein sequence ID" value="OGF11941.1"/>
    <property type="molecule type" value="Genomic_DNA"/>
</dbReference>
<feature type="domain" description="VOC" evidence="2">
    <location>
        <begin position="2"/>
        <end position="119"/>
    </location>
</feature>
<dbReference type="GO" id="GO:0046872">
    <property type="term" value="F:metal ion binding"/>
    <property type="evidence" value="ECO:0007669"/>
    <property type="project" value="UniProtKB-KW"/>
</dbReference>
<dbReference type="Pfam" id="PF00903">
    <property type="entry name" value="Glyoxalase"/>
    <property type="match status" value="1"/>
</dbReference>
<evidence type="ECO:0000313" key="4">
    <source>
        <dbReference type="Proteomes" id="UP000177230"/>
    </source>
</evidence>
<evidence type="ECO:0000313" key="3">
    <source>
        <dbReference type="EMBL" id="OGF11941.1"/>
    </source>
</evidence>
<accession>A0A1F5RD27</accession>
<dbReference type="InterPro" id="IPR029068">
    <property type="entry name" value="Glyas_Bleomycin-R_OHBP_Dase"/>
</dbReference>
<dbReference type="InterPro" id="IPR051785">
    <property type="entry name" value="MMCE/EMCE_epimerase"/>
</dbReference>
<name>A0A1F5RD27_9BACT</name>
<evidence type="ECO:0000259" key="2">
    <source>
        <dbReference type="PROSITE" id="PS51819"/>
    </source>
</evidence>
<protein>
    <submittedName>
        <fullName evidence="3">Glyoxalase</fullName>
    </submittedName>
</protein>
<dbReference type="SUPFAM" id="SSF54593">
    <property type="entry name" value="Glyoxalase/Bleomycin resistance protein/Dihydroxybiphenyl dioxygenase"/>
    <property type="match status" value="1"/>
</dbReference>
<evidence type="ECO:0000256" key="1">
    <source>
        <dbReference type="ARBA" id="ARBA00022723"/>
    </source>
</evidence>
<dbReference type="PANTHER" id="PTHR43048:SF3">
    <property type="entry name" value="METHYLMALONYL-COA EPIMERASE, MITOCHONDRIAL"/>
    <property type="match status" value="1"/>
</dbReference>
<sequence length="126" mass="14077">MKFCWVTINVKDMERSLSFYRDLLGLEIKRKMTPSPDMEIIFLGSGETQVELICNKKAGAIVAGKDISLGFEVDSLDKFSEILKSKNIPIHSGPFQPNPHIKFLYILDPDGTKIQLVENIPAAGPK</sequence>
<dbReference type="Gene3D" id="3.10.180.10">
    <property type="entry name" value="2,3-Dihydroxybiphenyl 1,2-Dioxygenase, domain 1"/>
    <property type="match status" value="1"/>
</dbReference>
<dbReference type="GO" id="GO:0046491">
    <property type="term" value="P:L-methylmalonyl-CoA metabolic process"/>
    <property type="evidence" value="ECO:0007669"/>
    <property type="project" value="TreeGrafter"/>
</dbReference>
<keyword evidence="1" id="KW-0479">Metal-binding</keyword>
<dbReference type="Proteomes" id="UP000177230">
    <property type="component" value="Unassembled WGS sequence"/>
</dbReference>
<dbReference type="PANTHER" id="PTHR43048">
    <property type="entry name" value="METHYLMALONYL-COA EPIMERASE"/>
    <property type="match status" value="1"/>
</dbReference>
<reference evidence="3 4" key="1">
    <citation type="journal article" date="2016" name="Nat. Commun.">
        <title>Thousands of microbial genomes shed light on interconnected biogeochemical processes in an aquifer system.</title>
        <authorList>
            <person name="Anantharaman K."/>
            <person name="Brown C.T."/>
            <person name="Hug L.A."/>
            <person name="Sharon I."/>
            <person name="Castelle C.J."/>
            <person name="Probst A.J."/>
            <person name="Thomas B.C."/>
            <person name="Singh A."/>
            <person name="Wilkins M.J."/>
            <person name="Karaoz U."/>
            <person name="Brodie E.L."/>
            <person name="Williams K.H."/>
            <person name="Hubbard S.S."/>
            <person name="Banfield J.F."/>
        </authorList>
    </citation>
    <scope>NUCLEOTIDE SEQUENCE [LARGE SCALE GENOMIC DNA]</scope>
</reference>
<dbReference type="AlphaFoldDB" id="A0A1F5RD27"/>
<dbReference type="GO" id="GO:0004493">
    <property type="term" value="F:methylmalonyl-CoA epimerase activity"/>
    <property type="evidence" value="ECO:0007669"/>
    <property type="project" value="TreeGrafter"/>
</dbReference>
<gene>
    <name evidence="3" type="ORF">A2024_02825</name>
</gene>
<dbReference type="InterPro" id="IPR037523">
    <property type="entry name" value="VOC_core"/>
</dbReference>